<dbReference type="InterPro" id="IPR052906">
    <property type="entry name" value="Type_IV_Methyl-Rstrct_Enzyme"/>
</dbReference>
<keyword evidence="3" id="KW-1185">Reference proteome</keyword>
<evidence type="ECO:0000313" key="2">
    <source>
        <dbReference type="EMBL" id="OKS88195.1"/>
    </source>
</evidence>
<dbReference type="GO" id="GO:0009307">
    <property type="term" value="P:DNA restriction-modification system"/>
    <property type="evidence" value="ECO:0007669"/>
    <property type="project" value="InterPro"/>
</dbReference>
<accession>A0A1Q6A2F0</accession>
<dbReference type="EMBL" id="MPPL01000001">
    <property type="protein sequence ID" value="OKS88195.1"/>
    <property type="molecule type" value="Genomic_DNA"/>
</dbReference>
<dbReference type="STRING" id="1302689.RG47T_3659"/>
<reference evidence="2 3" key="1">
    <citation type="submission" date="2016-11" db="EMBL/GenBank/DDBJ databases">
        <title>Whole Genome Sequencing of Mucilaginibacter polytrichastri RG4-7(T) isolated from the moss sample.</title>
        <authorList>
            <person name="Li Y."/>
        </authorList>
    </citation>
    <scope>NUCLEOTIDE SEQUENCE [LARGE SCALE GENOMIC DNA]</scope>
    <source>
        <strain evidence="2 3">RG4-7</strain>
    </source>
</reference>
<dbReference type="PANTHER" id="PTHR30015:SF7">
    <property type="entry name" value="TYPE IV METHYL-DIRECTED RESTRICTION ENZYME ECOKMRR"/>
    <property type="match status" value="1"/>
</dbReference>
<dbReference type="OrthoDB" id="9803736at2"/>
<protein>
    <recommendedName>
        <fullName evidence="1">Restriction endonuclease type IV Mrr domain-containing protein</fullName>
    </recommendedName>
</protein>
<dbReference type="InterPro" id="IPR011335">
    <property type="entry name" value="Restrct_endonuc-II-like"/>
</dbReference>
<dbReference type="InterPro" id="IPR011856">
    <property type="entry name" value="tRNA_endonuc-like_dom_sf"/>
</dbReference>
<feature type="domain" description="Restriction endonuclease type IV Mrr" evidence="1">
    <location>
        <begin position="187"/>
        <end position="292"/>
    </location>
</feature>
<name>A0A1Q6A2F0_9SPHI</name>
<dbReference type="Pfam" id="PF04471">
    <property type="entry name" value="Mrr_cat"/>
    <property type="match status" value="1"/>
</dbReference>
<dbReference type="GO" id="GO:0003677">
    <property type="term" value="F:DNA binding"/>
    <property type="evidence" value="ECO:0007669"/>
    <property type="project" value="InterPro"/>
</dbReference>
<gene>
    <name evidence="2" type="ORF">RG47T_3659</name>
</gene>
<dbReference type="PANTHER" id="PTHR30015">
    <property type="entry name" value="MRR RESTRICTION SYSTEM PROTEIN"/>
    <property type="match status" value="1"/>
</dbReference>
<dbReference type="InterPro" id="IPR007560">
    <property type="entry name" value="Restrct_endonuc_IV_Mrr"/>
</dbReference>
<organism evidence="2 3">
    <name type="scientific">Mucilaginibacter polytrichastri</name>
    <dbReference type="NCBI Taxonomy" id="1302689"/>
    <lineage>
        <taxon>Bacteria</taxon>
        <taxon>Pseudomonadati</taxon>
        <taxon>Bacteroidota</taxon>
        <taxon>Sphingobacteriia</taxon>
        <taxon>Sphingobacteriales</taxon>
        <taxon>Sphingobacteriaceae</taxon>
        <taxon>Mucilaginibacter</taxon>
    </lineage>
</organism>
<evidence type="ECO:0000259" key="1">
    <source>
        <dbReference type="Pfam" id="PF04471"/>
    </source>
</evidence>
<sequence length="311" mass="36179">MFPMGIFSNHTFGLSVINSNVEDTFRNFISSHKLQFSVHKILRQLDSPGLKAIREARKRIDDLQSPSVQNILEYQSILKKIPGIGQQLTLINQVNYFNLRMAKQVDYLSGILDSHTLLSPTIEFIRNIDFSKYDIHFEEDDELQLTSYEIMADPETNTMQQKIILLDEVTNIRRIISDIYRDHTQLYKLQPRAFEKMIAELLRHHNFEVQLTQQTRDGGLDIIALQNISGFPLKFLVECKKYSPERKVGVGIIREFSHVINTNRANKGIIFTTSYFSPDALREQMQNMPNLLDLRDCNDIIGWVNNYSEKH</sequence>
<dbReference type="SUPFAM" id="SSF52980">
    <property type="entry name" value="Restriction endonuclease-like"/>
    <property type="match status" value="1"/>
</dbReference>
<dbReference type="Gene3D" id="3.40.1350.10">
    <property type="match status" value="1"/>
</dbReference>
<dbReference type="Proteomes" id="UP000186720">
    <property type="component" value="Unassembled WGS sequence"/>
</dbReference>
<comment type="caution">
    <text evidence="2">The sequence shown here is derived from an EMBL/GenBank/DDBJ whole genome shotgun (WGS) entry which is preliminary data.</text>
</comment>
<dbReference type="AlphaFoldDB" id="A0A1Q6A2F0"/>
<dbReference type="GO" id="GO:0015666">
    <property type="term" value="F:restriction endodeoxyribonuclease activity"/>
    <property type="evidence" value="ECO:0007669"/>
    <property type="project" value="TreeGrafter"/>
</dbReference>
<proteinExistence type="predicted"/>
<evidence type="ECO:0000313" key="3">
    <source>
        <dbReference type="Proteomes" id="UP000186720"/>
    </source>
</evidence>